<keyword evidence="2" id="KW-1185">Reference proteome</keyword>
<gene>
    <name evidence="1" type="ORF">GCM10008927_16890</name>
</gene>
<reference evidence="2" key="1">
    <citation type="journal article" date="2019" name="Int. J. Syst. Evol. Microbiol.">
        <title>The Global Catalogue of Microorganisms (GCM) 10K type strain sequencing project: providing services to taxonomists for standard genome sequencing and annotation.</title>
        <authorList>
            <consortium name="The Broad Institute Genomics Platform"/>
            <consortium name="The Broad Institute Genome Sequencing Center for Infectious Disease"/>
            <person name="Wu L."/>
            <person name="Ma J."/>
        </authorList>
    </citation>
    <scope>NUCLEOTIDE SEQUENCE [LARGE SCALE GENOMIC DNA]</scope>
    <source>
        <strain evidence="2">KCTC 32465</strain>
    </source>
</reference>
<organism evidence="1 2">
    <name type="scientific">Paramylibacter ulvae</name>
    <dbReference type="NCBI Taxonomy" id="1651968"/>
    <lineage>
        <taxon>Bacteria</taxon>
        <taxon>Pseudomonadati</taxon>
        <taxon>Pseudomonadota</taxon>
        <taxon>Alphaproteobacteria</taxon>
        <taxon>Rhodobacterales</taxon>
        <taxon>Paracoccaceae</taxon>
        <taxon>Paramylibacter</taxon>
    </lineage>
</organism>
<dbReference type="RefSeq" id="WP_189640223.1">
    <property type="nucleotide sequence ID" value="NZ_BMZF01000003.1"/>
</dbReference>
<dbReference type="Proteomes" id="UP000634455">
    <property type="component" value="Unassembled WGS sequence"/>
</dbReference>
<sequence length="74" mass="8208">MDDFATETLDAGRLVYVRAINPDEIPREFFEGTQENAPKYAIHDETGECIALASDRGAAFAVARTYEFTPVSVH</sequence>
<accession>A0ABQ3D0V8</accession>
<evidence type="ECO:0000313" key="1">
    <source>
        <dbReference type="EMBL" id="GHA51985.1"/>
    </source>
</evidence>
<evidence type="ECO:0000313" key="2">
    <source>
        <dbReference type="Proteomes" id="UP000634455"/>
    </source>
</evidence>
<proteinExistence type="predicted"/>
<name>A0ABQ3D0V8_9RHOB</name>
<dbReference type="Pfam" id="PF06620">
    <property type="entry name" value="DUF1150"/>
    <property type="match status" value="1"/>
</dbReference>
<dbReference type="InterPro" id="IPR009531">
    <property type="entry name" value="DUF1150"/>
</dbReference>
<protein>
    <recommendedName>
        <fullName evidence="3">DUF1150 domain-containing protein</fullName>
    </recommendedName>
</protein>
<evidence type="ECO:0008006" key="3">
    <source>
        <dbReference type="Google" id="ProtNLM"/>
    </source>
</evidence>
<dbReference type="EMBL" id="BMZF01000003">
    <property type="protein sequence ID" value="GHA51985.1"/>
    <property type="molecule type" value="Genomic_DNA"/>
</dbReference>
<comment type="caution">
    <text evidence="1">The sequence shown here is derived from an EMBL/GenBank/DDBJ whole genome shotgun (WGS) entry which is preliminary data.</text>
</comment>